<organism evidence="1 2">
    <name type="scientific">Sphaerisporangium flaviroseum</name>
    <dbReference type="NCBI Taxonomy" id="509199"/>
    <lineage>
        <taxon>Bacteria</taxon>
        <taxon>Bacillati</taxon>
        <taxon>Actinomycetota</taxon>
        <taxon>Actinomycetes</taxon>
        <taxon>Streptosporangiales</taxon>
        <taxon>Streptosporangiaceae</taxon>
        <taxon>Sphaerisporangium</taxon>
    </lineage>
</organism>
<gene>
    <name evidence="1" type="ORF">GCM10022226_18600</name>
</gene>
<name>A0ABP7HMD9_9ACTN</name>
<dbReference type="EMBL" id="BAAAZR010000002">
    <property type="protein sequence ID" value="GAA3799468.1"/>
    <property type="molecule type" value="Genomic_DNA"/>
</dbReference>
<protein>
    <submittedName>
        <fullName evidence="1">Uncharacterized protein</fullName>
    </submittedName>
</protein>
<sequence>MLAYHGKIMQSLPAIGDVEVRHMLDTMSCLDQFALATRRHIDLSVQVLTGHPGGVRARNRFSNTLVEVVTCTQEGVYLTSWGYRLGTVDNIEDAAARLAYLLAALPA</sequence>
<keyword evidence="2" id="KW-1185">Reference proteome</keyword>
<proteinExistence type="predicted"/>
<evidence type="ECO:0000313" key="2">
    <source>
        <dbReference type="Proteomes" id="UP001500888"/>
    </source>
</evidence>
<accession>A0ABP7HMD9</accession>
<reference evidence="2" key="1">
    <citation type="journal article" date="2019" name="Int. J. Syst. Evol. Microbiol.">
        <title>The Global Catalogue of Microorganisms (GCM) 10K type strain sequencing project: providing services to taxonomists for standard genome sequencing and annotation.</title>
        <authorList>
            <consortium name="The Broad Institute Genomics Platform"/>
            <consortium name="The Broad Institute Genome Sequencing Center for Infectious Disease"/>
            <person name="Wu L."/>
            <person name="Ma J."/>
        </authorList>
    </citation>
    <scope>NUCLEOTIDE SEQUENCE [LARGE SCALE GENOMIC DNA]</scope>
    <source>
        <strain evidence="2">JCM 16908</strain>
    </source>
</reference>
<evidence type="ECO:0000313" key="1">
    <source>
        <dbReference type="EMBL" id="GAA3799468.1"/>
    </source>
</evidence>
<comment type="caution">
    <text evidence="1">The sequence shown here is derived from an EMBL/GenBank/DDBJ whole genome shotgun (WGS) entry which is preliminary data.</text>
</comment>
<dbReference type="Proteomes" id="UP001500888">
    <property type="component" value="Unassembled WGS sequence"/>
</dbReference>